<dbReference type="AlphaFoldDB" id="A0A1K1MPR3"/>
<dbReference type="EMBL" id="FPIY01000001">
    <property type="protein sequence ID" value="SFW25073.1"/>
    <property type="molecule type" value="Genomic_DNA"/>
</dbReference>
<evidence type="ECO:0008006" key="3">
    <source>
        <dbReference type="Google" id="ProtNLM"/>
    </source>
</evidence>
<accession>A0A1K1MPR3</accession>
<reference evidence="2" key="1">
    <citation type="submission" date="2016-11" db="EMBL/GenBank/DDBJ databases">
        <authorList>
            <person name="Varghese N."/>
            <person name="Submissions S."/>
        </authorList>
    </citation>
    <scope>NUCLEOTIDE SEQUENCE [LARGE SCALE GENOMIC DNA]</scope>
    <source>
        <strain evidence="2">DSM 24786</strain>
    </source>
</reference>
<dbReference type="STRING" id="76595.SAMN05660313_00779"/>
<keyword evidence="2" id="KW-1185">Reference proteome</keyword>
<dbReference type="RefSeq" id="WP_072302433.1">
    <property type="nucleotide sequence ID" value="NZ_FPIY01000001.1"/>
</dbReference>
<evidence type="ECO:0000313" key="1">
    <source>
        <dbReference type="EMBL" id="SFW25073.1"/>
    </source>
</evidence>
<proteinExistence type="predicted"/>
<name>A0A1K1MPR3_9FLAO</name>
<protein>
    <recommendedName>
        <fullName evidence="3">SatD family (SatD)</fullName>
    </recommendedName>
</protein>
<organism evidence="1 2">
    <name type="scientific">Cellulophaga fucicola</name>
    <dbReference type="NCBI Taxonomy" id="76595"/>
    <lineage>
        <taxon>Bacteria</taxon>
        <taxon>Pseudomonadati</taxon>
        <taxon>Bacteroidota</taxon>
        <taxon>Flavobacteriia</taxon>
        <taxon>Flavobacteriales</taxon>
        <taxon>Flavobacteriaceae</taxon>
        <taxon>Cellulophaga</taxon>
    </lineage>
</organism>
<evidence type="ECO:0000313" key="2">
    <source>
        <dbReference type="Proteomes" id="UP000183257"/>
    </source>
</evidence>
<dbReference type="Proteomes" id="UP000183257">
    <property type="component" value="Unassembled WGS sequence"/>
</dbReference>
<sequence>MIAVITGDIINSRAEDVSLWMPVLKEELQKIGERPKDWEIYRGDSFQIKTTPALALKTALELKAVIKEFKTLDVRMAIGIGEESYLADKITESNGTAYVNSGECFEELKKQTIAIKTPWEDFNTVLNLLLDVLVLTIDNWTPNYALLIKESLANTTITQKELAQKLDKKQSNISTSLKKAGFDEIIKILDYYNSQTKKLC</sequence>
<gene>
    <name evidence="1" type="ORF">SAMN05660313_00779</name>
</gene>
<dbReference type="OrthoDB" id="7064118at2"/>